<name>A0ACA9KLL7_9GLOM</name>
<gene>
    <name evidence="1" type="ORF">SPELUC_LOCUS2108</name>
</gene>
<accession>A0ACA9KLL7</accession>
<evidence type="ECO:0000313" key="1">
    <source>
        <dbReference type="EMBL" id="CAG8480626.1"/>
    </source>
</evidence>
<feature type="non-terminal residue" evidence="1">
    <location>
        <position position="116"/>
    </location>
</feature>
<dbReference type="EMBL" id="CAJVPW010001305">
    <property type="protein sequence ID" value="CAG8480626.1"/>
    <property type="molecule type" value="Genomic_DNA"/>
</dbReference>
<dbReference type="Proteomes" id="UP000789366">
    <property type="component" value="Unassembled WGS sequence"/>
</dbReference>
<keyword evidence="2" id="KW-1185">Reference proteome</keyword>
<organism evidence="1 2">
    <name type="scientific">Cetraspora pellucida</name>
    <dbReference type="NCBI Taxonomy" id="1433469"/>
    <lineage>
        <taxon>Eukaryota</taxon>
        <taxon>Fungi</taxon>
        <taxon>Fungi incertae sedis</taxon>
        <taxon>Mucoromycota</taxon>
        <taxon>Glomeromycotina</taxon>
        <taxon>Glomeromycetes</taxon>
        <taxon>Diversisporales</taxon>
        <taxon>Gigasporaceae</taxon>
        <taxon>Cetraspora</taxon>
    </lineage>
</organism>
<evidence type="ECO:0000313" key="2">
    <source>
        <dbReference type="Proteomes" id="UP000789366"/>
    </source>
</evidence>
<reference evidence="1" key="1">
    <citation type="submission" date="2021-06" db="EMBL/GenBank/DDBJ databases">
        <authorList>
            <person name="Kallberg Y."/>
            <person name="Tangrot J."/>
            <person name="Rosling A."/>
        </authorList>
    </citation>
    <scope>NUCLEOTIDE SEQUENCE</scope>
    <source>
        <strain evidence="1">28 12/20/2015</strain>
    </source>
</reference>
<comment type="caution">
    <text evidence="1">The sequence shown here is derived from an EMBL/GenBank/DDBJ whole genome shotgun (WGS) entry which is preliminary data.</text>
</comment>
<protein>
    <submittedName>
        <fullName evidence="1">7726_t:CDS:1</fullName>
    </submittedName>
</protein>
<sequence length="116" mass="13235">MCIDYQQLNLVTKKDAYSLPCIDNLLETFRNANWFMNASGTELGAVLVQKEENGKDHAISYTSRGLSQVEKNYLTTEQECLAILWPSSIISITLDLDHSIEKEELTAFNNDDEWDN</sequence>
<proteinExistence type="predicted"/>